<evidence type="ECO:0000256" key="3">
    <source>
        <dbReference type="ARBA" id="ARBA00023002"/>
    </source>
</evidence>
<accession>N1MGQ5</accession>
<dbReference type="PROSITE" id="PS00061">
    <property type="entry name" value="ADH_SHORT"/>
    <property type="match status" value="1"/>
</dbReference>
<keyword evidence="3 6" id="KW-0560">Oxidoreductase</keyword>
<evidence type="ECO:0000259" key="5">
    <source>
        <dbReference type="SMART" id="SM00822"/>
    </source>
</evidence>
<comment type="caution">
    <text evidence="6">The sequence shown here is derived from an EMBL/GenBank/DDBJ whole genome shotgun (WGS) entry which is preliminary data.</text>
</comment>
<dbReference type="InterPro" id="IPR057326">
    <property type="entry name" value="KR_dom"/>
</dbReference>
<dbReference type="EMBL" id="CAVK010000039">
    <property type="protein sequence ID" value="CCW16400.1"/>
    <property type="molecule type" value="Genomic_DNA"/>
</dbReference>
<dbReference type="InterPro" id="IPR020904">
    <property type="entry name" value="Sc_DH/Rdtase_CS"/>
</dbReference>
<dbReference type="RefSeq" id="WP_006950856.1">
    <property type="nucleotide sequence ID" value="NZ_CAVK010000039.1"/>
</dbReference>
<dbReference type="PANTHER" id="PTHR43391:SF14">
    <property type="entry name" value="DEHYDROGENASE_REDUCTASE SDR FAMILY PROTEIN 7-LIKE"/>
    <property type="match status" value="1"/>
</dbReference>
<dbReference type="Pfam" id="PF00106">
    <property type="entry name" value="adh_short"/>
    <property type="match status" value="1"/>
</dbReference>
<dbReference type="PRINTS" id="PR00080">
    <property type="entry name" value="SDRFAMILY"/>
</dbReference>
<gene>
    <name evidence="6" type="ORF">EBBID32_7360</name>
</gene>
<evidence type="ECO:0000313" key="6">
    <source>
        <dbReference type="EMBL" id="CCW16400.1"/>
    </source>
</evidence>
<dbReference type="Gene3D" id="3.40.50.720">
    <property type="entry name" value="NAD(P)-binding Rossmann-like Domain"/>
    <property type="match status" value="1"/>
</dbReference>
<comment type="similarity">
    <text evidence="1 4">Belongs to the short-chain dehydrogenases/reductases (SDR) family.</text>
</comment>
<protein>
    <submittedName>
        <fullName evidence="6">3-oxoacyl-[acyl-carrier protein] reductase</fullName>
        <ecNumber evidence="6">1.1.1.100</ecNumber>
    </submittedName>
</protein>
<dbReference type="Proteomes" id="UP000013201">
    <property type="component" value="Unassembled WGS sequence"/>
</dbReference>
<dbReference type="EC" id="1.1.1.100" evidence="6"/>
<evidence type="ECO:0000256" key="1">
    <source>
        <dbReference type="ARBA" id="ARBA00006484"/>
    </source>
</evidence>
<reference evidence="6 7" key="1">
    <citation type="submission" date="2013-03" db="EMBL/GenBank/DDBJ databases">
        <authorList>
            <person name="Le V."/>
        </authorList>
    </citation>
    <scope>NUCLEOTIDE SEQUENCE [LARGE SCALE GENOMIC DNA]</scope>
    <source>
        <strain evidence="6 7">BiD32</strain>
    </source>
</reference>
<dbReference type="OrthoDB" id="9810734at2"/>
<sequence>MAGCLAGKVALVTGASSGIGEAAALALAGAGAAVALSARRVDRLRALVDHIHAAGGKAIALPGDAAVEAEATRAVIDTIDQLGRIDILVNSAGVIQAGGVESLSLDEWRRVIDINLFGTLYTCKAAIGPMKTQGGGDIINISSTAGRRAAGLFGPYSTSKFGLTGLTESLRQEVGGAGIRVSIVEPGATATEVAGGISDPAMRAAMTDHVGKDTAMQPDDIAQAILFITSLPARANVSQILIRPTADTAAM</sequence>
<evidence type="ECO:0000256" key="4">
    <source>
        <dbReference type="RuleBase" id="RU000363"/>
    </source>
</evidence>
<proteinExistence type="inferred from homology"/>
<dbReference type="InterPro" id="IPR036291">
    <property type="entry name" value="NAD(P)-bd_dom_sf"/>
</dbReference>
<dbReference type="PANTHER" id="PTHR43391">
    <property type="entry name" value="RETINOL DEHYDROGENASE-RELATED"/>
    <property type="match status" value="1"/>
</dbReference>
<organism evidence="6 7">
    <name type="scientific">Sphingobium indicum BiD32</name>
    <dbReference type="NCBI Taxonomy" id="1301087"/>
    <lineage>
        <taxon>Bacteria</taxon>
        <taxon>Pseudomonadati</taxon>
        <taxon>Pseudomonadota</taxon>
        <taxon>Alphaproteobacteria</taxon>
        <taxon>Sphingomonadales</taxon>
        <taxon>Sphingomonadaceae</taxon>
        <taxon>Sphingobium</taxon>
    </lineage>
</organism>
<name>N1MGQ5_9SPHN</name>
<keyword evidence="7" id="KW-1185">Reference proteome</keyword>
<feature type="domain" description="Ketoreductase" evidence="5">
    <location>
        <begin position="8"/>
        <end position="189"/>
    </location>
</feature>
<dbReference type="GO" id="GO:0004316">
    <property type="term" value="F:3-oxoacyl-[acyl-carrier-protein] reductase (NADPH) activity"/>
    <property type="evidence" value="ECO:0007669"/>
    <property type="project" value="UniProtKB-EC"/>
</dbReference>
<reference evidence="7" key="2">
    <citation type="submission" date="2013-04" db="EMBL/GenBank/DDBJ databases">
        <title>Bisphenol A degrading Sphingobium sp. strain BiD32.</title>
        <authorList>
            <person name="Nielsen J.L."/>
            <person name="Zhou N.A."/>
            <person name="Kjeldal H."/>
        </authorList>
    </citation>
    <scope>NUCLEOTIDE SEQUENCE [LARGE SCALE GENOMIC DNA]</scope>
    <source>
        <strain evidence="7">BiD32</strain>
    </source>
</reference>
<evidence type="ECO:0000313" key="7">
    <source>
        <dbReference type="Proteomes" id="UP000013201"/>
    </source>
</evidence>
<dbReference type="InterPro" id="IPR002347">
    <property type="entry name" value="SDR_fam"/>
</dbReference>
<dbReference type="SMART" id="SM00822">
    <property type="entry name" value="PKS_KR"/>
    <property type="match status" value="1"/>
</dbReference>
<dbReference type="FunFam" id="3.40.50.720:FF:000047">
    <property type="entry name" value="NADP-dependent L-serine/L-allo-threonine dehydrogenase"/>
    <property type="match status" value="1"/>
</dbReference>
<evidence type="ECO:0000256" key="2">
    <source>
        <dbReference type="ARBA" id="ARBA00022857"/>
    </source>
</evidence>
<dbReference type="PRINTS" id="PR00081">
    <property type="entry name" value="GDHRDH"/>
</dbReference>
<dbReference type="SUPFAM" id="SSF51735">
    <property type="entry name" value="NAD(P)-binding Rossmann-fold domains"/>
    <property type="match status" value="1"/>
</dbReference>
<dbReference type="AlphaFoldDB" id="N1MGQ5"/>
<keyword evidence="2" id="KW-0521">NADP</keyword>